<dbReference type="OrthoDB" id="6730379at2759"/>
<dbReference type="PROSITE" id="PS50850">
    <property type="entry name" value="MFS"/>
    <property type="match status" value="1"/>
</dbReference>
<proteinExistence type="inferred from homology"/>
<dbReference type="Proteomes" id="UP001149165">
    <property type="component" value="Unassembled WGS sequence"/>
</dbReference>
<dbReference type="PANTHER" id="PTHR43791:SF103">
    <property type="entry name" value="MAJOR FACILITATOR SUPERFAMILY (MFS) PROFILE DOMAIN-CONTAINING PROTEIN-RELATED"/>
    <property type="match status" value="1"/>
</dbReference>
<evidence type="ECO:0000259" key="8">
    <source>
        <dbReference type="PROSITE" id="PS50850"/>
    </source>
</evidence>
<feature type="transmembrane region" description="Helical" evidence="7">
    <location>
        <begin position="42"/>
        <end position="62"/>
    </location>
</feature>
<feature type="transmembrane region" description="Helical" evidence="7">
    <location>
        <begin position="338"/>
        <end position="356"/>
    </location>
</feature>
<comment type="caution">
    <text evidence="9">The sequence shown here is derived from an EMBL/GenBank/DDBJ whole genome shotgun (WGS) entry which is preliminary data.</text>
</comment>
<gene>
    <name evidence="9" type="ORF">N7456_010786</name>
</gene>
<sequence>MVDENDLKHDIEPSSHDFDIGQMLAVESTPEEERRVLRKLDFVLIPLMGAAYFLQFLDKLALSQATLFNLREDLNLHGSQYSWTSAVFYFGYFFWSWPSSYVIVRLPIGKYLAVSVFVWGGILMCHAACTNFTGLMIARFFLGVGEAAIAPGFTLLTGMFYTRAEQPVRQSAWFFGNCIAVLIGPLIAYGIGSIGSAPIETWKLMFLILGAITSAYGIVLFWFLPDSPNKAVFLTQNERAIAIQRTLKNKTGILDNGKFKWSQAADALKDPQVWFLVLNSFTSNLCNGGITTFTSIITAGFGFSDLKALLMQMPQGGAQIVFLVLTSIACTFIPHSRIIAMILNTIVSVIGLILIWKLNPAEQVGRMVGLTLAVVYAINLPISLSVVTSNIAGFSKKSVASALLFIAYCVGNVAGPQFFHASEEPSYPTGIKAAMSGLVLSIFFLICLLAYYIWENRRRDRLHGSPEEMTVRAELQDELSNKTDREIDSFRYLL</sequence>
<dbReference type="GO" id="GO:0016020">
    <property type="term" value="C:membrane"/>
    <property type="evidence" value="ECO:0007669"/>
    <property type="project" value="UniProtKB-SubCell"/>
</dbReference>
<organism evidence="9 10">
    <name type="scientific">Penicillium angulare</name>
    <dbReference type="NCBI Taxonomy" id="116970"/>
    <lineage>
        <taxon>Eukaryota</taxon>
        <taxon>Fungi</taxon>
        <taxon>Dikarya</taxon>
        <taxon>Ascomycota</taxon>
        <taxon>Pezizomycotina</taxon>
        <taxon>Eurotiomycetes</taxon>
        <taxon>Eurotiomycetidae</taxon>
        <taxon>Eurotiales</taxon>
        <taxon>Aspergillaceae</taxon>
        <taxon>Penicillium</taxon>
    </lineage>
</organism>
<evidence type="ECO:0000256" key="4">
    <source>
        <dbReference type="ARBA" id="ARBA00022989"/>
    </source>
</evidence>
<keyword evidence="3 7" id="KW-0812">Transmembrane</keyword>
<dbReference type="PANTHER" id="PTHR43791">
    <property type="entry name" value="PERMEASE-RELATED"/>
    <property type="match status" value="1"/>
</dbReference>
<feature type="transmembrane region" description="Helical" evidence="7">
    <location>
        <begin position="285"/>
        <end position="304"/>
    </location>
</feature>
<name>A0A9W9ESS7_9EURO</name>
<evidence type="ECO:0000256" key="2">
    <source>
        <dbReference type="ARBA" id="ARBA00022448"/>
    </source>
</evidence>
<dbReference type="InterPro" id="IPR036259">
    <property type="entry name" value="MFS_trans_sf"/>
</dbReference>
<protein>
    <recommendedName>
        <fullName evidence="8">Major facilitator superfamily (MFS) profile domain-containing protein</fullName>
    </recommendedName>
</protein>
<comment type="similarity">
    <text evidence="6">Belongs to the major facilitator superfamily. Allantoate permease family.</text>
</comment>
<accession>A0A9W9ESS7</accession>
<dbReference type="InterPro" id="IPR011701">
    <property type="entry name" value="MFS"/>
</dbReference>
<dbReference type="EMBL" id="JAPQKH010000007">
    <property type="protein sequence ID" value="KAJ5087170.1"/>
    <property type="molecule type" value="Genomic_DNA"/>
</dbReference>
<reference evidence="9" key="2">
    <citation type="journal article" date="2023" name="IMA Fungus">
        <title>Comparative genomic study of the Penicillium genus elucidates a diverse pangenome and 15 lateral gene transfer events.</title>
        <authorList>
            <person name="Petersen C."/>
            <person name="Sorensen T."/>
            <person name="Nielsen M.R."/>
            <person name="Sondergaard T.E."/>
            <person name="Sorensen J.L."/>
            <person name="Fitzpatrick D.A."/>
            <person name="Frisvad J.C."/>
            <person name="Nielsen K.L."/>
        </authorList>
    </citation>
    <scope>NUCLEOTIDE SEQUENCE</scope>
    <source>
        <strain evidence="9">IBT 30069</strain>
    </source>
</reference>
<comment type="subcellular location">
    <subcellularLocation>
        <location evidence="1">Membrane</location>
        <topology evidence="1">Multi-pass membrane protein</topology>
    </subcellularLocation>
</comment>
<feature type="transmembrane region" description="Helical" evidence="7">
    <location>
        <begin position="140"/>
        <end position="161"/>
    </location>
</feature>
<feature type="transmembrane region" description="Helical" evidence="7">
    <location>
        <begin position="431"/>
        <end position="454"/>
    </location>
</feature>
<dbReference type="FunFam" id="1.20.1250.20:FF:000064">
    <property type="entry name" value="MFS allantoate transporter"/>
    <property type="match status" value="1"/>
</dbReference>
<evidence type="ECO:0000256" key="7">
    <source>
        <dbReference type="SAM" id="Phobius"/>
    </source>
</evidence>
<feature type="transmembrane region" description="Helical" evidence="7">
    <location>
        <begin position="399"/>
        <end position="419"/>
    </location>
</feature>
<reference evidence="9" key="1">
    <citation type="submission" date="2022-11" db="EMBL/GenBank/DDBJ databases">
        <authorList>
            <person name="Petersen C."/>
        </authorList>
    </citation>
    <scope>NUCLEOTIDE SEQUENCE</scope>
    <source>
        <strain evidence="9">IBT 30069</strain>
    </source>
</reference>
<dbReference type="GO" id="GO:0022857">
    <property type="term" value="F:transmembrane transporter activity"/>
    <property type="evidence" value="ECO:0007669"/>
    <property type="project" value="InterPro"/>
</dbReference>
<feature type="domain" description="Major facilitator superfamily (MFS) profile" evidence="8">
    <location>
        <begin position="44"/>
        <end position="459"/>
    </location>
</feature>
<evidence type="ECO:0000256" key="3">
    <source>
        <dbReference type="ARBA" id="ARBA00022692"/>
    </source>
</evidence>
<dbReference type="InterPro" id="IPR020846">
    <property type="entry name" value="MFS_dom"/>
</dbReference>
<feature type="transmembrane region" description="Helical" evidence="7">
    <location>
        <begin position="204"/>
        <end position="224"/>
    </location>
</feature>
<dbReference type="AlphaFoldDB" id="A0A9W9ESS7"/>
<evidence type="ECO:0000313" key="10">
    <source>
        <dbReference type="Proteomes" id="UP001149165"/>
    </source>
</evidence>
<dbReference type="Pfam" id="PF07690">
    <property type="entry name" value="MFS_1"/>
    <property type="match status" value="1"/>
</dbReference>
<evidence type="ECO:0000256" key="1">
    <source>
        <dbReference type="ARBA" id="ARBA00004141"/>
    </source>
</evidence>
<dbReference type="SUPFAM" id="SSF103473">
    <property type="entry name" value="MFS general substrate transporter"/>
    <property type="match status" value="1"/>
</dbReference>
<feature type="transmembrane region" description="Helical" evidence="7">
    <location>
        <begin position="316"/>
        <end position="333"/>
    </location>
</feature>
<evidence type="ECO:0000313" key="9">
    <source>
        <dbReference type="EMBL" id="KAJ5087170.1"/>
    </source>
</evidence>
<keyword evidence="4 7" id="KW-1133">Transmembrane helix</keyword>
<evidence type="ECO:0000256" key="6">
    <source>
        <dbReference type="ARBA" id="ARBA00037968"/>
    </source>
</evidence>
<feature type="transmembrane region" description="Helical" evidence="7">
    <location>
        <begin position="368"/>
        <end position="387"/>
    </location>
</feature>
<evidence type="ECO:0000256" key="5">
    <source>
        <dbReference type="ARBA" id="ARBA00023136"/>
    </source>
</evidence>
<keyword evidence="10" id="KW-1185">Reference proteome</keyword>
<feature type="transmembrane region" description="Helical" evidence="7">
    <location>
        <begin position="111"/>
        <end position="134"/>
    </location>
</feature>
<keyword evidence="5 7" id="KW-0472">Membrane</keyword>
<dbReference type="Gene3D" id="1.20.1250.20">
    <property type="entry name" value="MFS general substrate transporter like domains"/>
    <property type="match status" value="2"/>
</dbReference>
<feature type="transmembrane region" description="Helical" evidence="7">
    <location>
        <begin position="173"/>
        <end position="192"/>
    </location>
</feature>
<feature type="transmembrane region" description="Helical" evidence="7">
    <location>
        <begin position="82"/>
        <end position="104"/>
    </location>
</feature>
<keyword evidence="2" id="KW-0813">Transport</keyword>